<accession>A0A2G6KBG5</accession>
<dbReference type="EMBL" id="PDSK01000105">
    <property type="protein sequence ID" value="PIE32975.1"/>
    <property type="molecule type" value="Genomic_DNA"/>
</dbReference>
<evidence type="ECO:0000256" key="4">
    <source>
        <dbReference type="ARBA" id="ARBA00035174"/>
    </source>
</evidence>
<dbReference type="Proteomes" id="UP000230821">
    <property type="component" value="Unassembled WGS sequence"/>
</dbReference>
<evidence type="ECO:0000313" key="6">
    <source>
        <dbReference type="EMBL" id="PIE32975.1"/>
    </source>
</evidence>
<proteinExistence type="inferred from homology"/>
<dbReference type="GO" id="GO:1990904">
    <property type="term" value="C:ribonucleoprotein complex"/>
    <property type="evidence" value="ECO:0007669"/>
    <property type="project" value="UniProtKB-KW"/>
</dbReference>
<dbReference type="InterPro" id="IPR026569">
    <property type="entry name" value="Ribosomal_bL28"/>
</dbReference>
<dbReference type="Gene3D" id="2.30.170.40">
    <property type="entry name" value="Ribosomal protein L28/L24"/>
    <property type="match status" value="1"/>
</dbReference>
<dbReference type="GO" id="GO:0003735">
    <property type="term" value="F:structural constituent of ribosome"/>
    <property type="evidence" value="ECO:0007669"/>
    <property type="project" value="InterPro"/>
</dbReference>
<dbReference type="InterPro" id="IPR037147">
    <property type="entry name" value="Ribosomal_bL28_sf"/>
</dbReference>
<dbReference type="NCBIfam" id="TIGR00009">
    <property type="entry name" value="L28"/>
    <property type="match status" value="1"/>
</dbReference>
<evidence type="ECO:0000313" key="7">
    <source>
        <dbReference type="Proteomes" id="UP000230821"/>
    </source>
</evidence>
<dbReference type="InterPro" id="IPR001383">
    <property type="entry name" value="Ribosomal_bL28_bact-type"/>
</dbReference>
<reference evidence="6 7" key="1">
    <citation type="submission" date="2017-10" db="EMBL/GenBank/DDBJ databases">
        <title>Novel microbial diversity and functional potential in the marine mammal oral microbiome.</title>
        <authorList>
            <person name="Dudek N.K."/>
            <person name="Sun C.L."/>
            <person name="Burstein D."/>
            <person name="Kantor R.S."/>
            <person name="Aliaga Goltsman D.S."/>
            <person name="Bik E.M."/>
            <person name="Thomas B.C."/>
            <person name="Banfield J.F."/>
            <person name="Relman D.A."/>
        </authorList>
    </citation>
    <scope>NUCLEOTIDE SEQUENCE [LARGE SCALE GENOMIC DNA]</scope>
    <source>
        <strain evidence="6">DOLJORAL78_47_16</strain>
    </source>
</reference>
<dbReference type="GO" id="GO:0005840">
    <property type="term" value="C:ribosome"/>
    <property type="evidence" value="ECO:0007669"/>
    <property type="project" value="UniProtKB-KW"/>
</dbReference>
<dbReference type="InterPro" id="IPR050096">
    <property type="entry name" value="Bacterial_rp_bL28"/>
</dbReference>
<dbReference type="HAMAP" id="MF_00373">
    <property type="entry name" value="Ribosomal_bL28"/>
    <property type="match status" value="1"/>
</dbReference>
<sequence length="64" mass="7352">MARRCEICGKGPQFGHSISHAHNLTKRRWNPNLQRVRVVIDGTVKRVKICTRCLRSGKVQKAVR</sequence>
<comment type="similarity">
    <text evidence="1 5">Belongs to the bacterial ribosomal protein bL28 family.</text>
</comment>
<evidence type="ECO:0000256" key="1">
    <source>
        <dbReference type="ARBA" id="ARBA00008760"/>
    </source>
</evidence>
<dbReference type="Pfam" id="PF00830">
    <property type="entry name" value="Ribosomal_L28"/>
    <property type="match status" value="1"/>
</dbReference>
<dbReference type="AlphaFoldDB" id="A0A2G6KBG5"/>
<keyword evidence="3 5" id="KW-0687">Ribonucleoprotein</keyword>
<keyword evidence="2 5" id="KW-0689">Ribosomal protein</keyword>
<dbReference type="PANTHER" id="PTHR39080:SF1">
    <property type="entry name" value="LARGE RIBOSOMAL SUBUNIT PROTEIN BL28A"/>
    <property type="match status" value="1"/>
</dbReference>
<evidence type="ECO:0000256" key="3">
    <source>
        <dbReference type="ARBA" id="ARBA00023274"/>
    </source>
</evidence>
<gene>
    <name evidence="5 6" type="primary">rpmB</name>
    <name evidence="6" type="ORF">CSA56_13680</name>
</gene>
<evidence type="ECO:0000256" key="5">
    <source>
        <dbReference type="HAMAP-Rule" id="MF_00373"/>
    </source>
</evidence>
<dbReference type="InterPro" id="IPR034704">
    <property type="entry name" value="Ribosomal_bL28/bL31-like_sf"/>
</dbReference>
<evidence type="ECO:0000256" key="2">
    <source>
        <dbReference type="ARBA" id="ARBA00022980"/>
    </source>
</evidence>
<dbReference type="SUPFAM" id="SSF143800">
    <property type="entry name" value="L28p-like"/>
    <property type="match status" value="1"/>
</dbReference>
<comment type="caution">
    <text evidence="6">The sequence shown here is derived from an EMBL/GenBank/DDBJ whole genome shotgun (WGS) entry which is preliminary data.</text>
</comment>
<organism evidence="6 7">
    <name type="scientific">candidate division KSB3 bacterium</name>
    <dbReference type="NCBI Taxonomy" id="2044937"/>
    <lineage>
        <taxon>Bacteria</taxon>
        <taxon>candidate division KSB3</taxon>
    </lineage>
</organism>
<dbReference type="PANTHER" id="PTHR39080">
    <property type="entry name" value="50S RIBOSOMAL PROTEIN L28"/>
    <property type="match status" value="1"/>
</dbReference>
<name>A0A2G6KBG5_9BACT</name>
<dbReference type="GO" id="GO:0006412">
    <property type="term" value="P:translation"/>
    <property type="evidence" value="ECO:0007669"/>
    <property type="project" value="UniProtKB-UniRule"/>
</dbReference>
<protein>
    <recommendedName>
        <fullName evidence="4 5">Large ribosomal subunit protein bL28</fullName>
    </recommendedName>
</protein>